<evidence type="ECO:0000256" key="2">
    <source>
        <dbReference type="ARBA" id="ARBA00023295"/>
    </source>
</evidence>
<reference evidence="9" key="1">
    <citation type="submission" date="2018-11" db="EMBL/GenBank/DDBJ databases">
        <title>Myxobolus squamalis genome and transcriptome.</title>
        <authorList>
            <person name="Yahalomi D."/>
            <person name="Atkinson S.D."/>
            <person name="Neuhof M."/>
            <person name="Chang E.S."/>
            <person name="Philippe H."/>
            <person name="Cartwright P."/>
            <person name="Bartholomew J.L."/>
            <person name="Huchon D."/>
        </authorList>
    </citation>
    <scope>NUCLEOTIDE SEQUENCE</scope>
    <source>
        <strain evidence="9">71B08</strain>
        <tissue evidence="9">Whole</tissue>
    </source>
</reference>
<dbReference type="AlphaFoldDB" id="A0A6B2FXJ4"/>
<dbReference type="InterPro" id="IPR017853">
    <property type="entry name" value="GH"/>
</dbReference>
<sequence length="466" mass="54073">MDLDIDTNIYSSNSNLEIEIEEFQKTELTGCGLSELMYGVVEGFYGTPWSTFQRQKLFYTMNKQNLNTYIYAPKDDEKHRKNWRIFYDQTECNNILNLIESARAQHINFVYVISPGLDIVYSSQSDREILKQKIEQVIALGASGVGLFLDDIEPELLEQDAILYESFSHAHVDITNYIYDAVGRPKIFVFCPTEYCSSRAKPSLGTSNYLHRLGECLHENIIIMWTGPRVVSRAIPRDHIKEVCKVLKRKPLIWDNLHANDYDKHQIFLGPFSNRPLSLFPHIKGFVLNPNCQYELNFIPILSFSFWVEAAHKKYSIERIGGNSGRFREISFQNTSEYIPEKVFVDCCKMWVKEFITVSREEFLFEPPLTINSSQPLLTSNAMKFSVDYDDSDDSSDSLNNEYNFEVNINHFDVYHVANFNYLPGQLGKFSKSFLAEFCWIKSSSTNFWQSKIVIVFLQPRTLTLN</sequence>
<keyword evidence="2" id="KW-0326">Glycosidase</keyword>
<dbReference type="EC" id="3.2.1.169" evidence="6"/>
<evidence type="ECO:0000256" key="4">
    <source>
        <dbReference type="ARBA" id="ARBA00050933"/>
    </source>
</evidence>
<dbReference type="GO" id="GO:0016231">
    <property type="term" value="F:beta-N-acetylglucosaminidase activity"/>
    <property type="evidence" value="ECO:0007669"/>
    <property type="project" value="TreeGrafter"/>
</dbReference>
<keyword evidence="1" id="KW-0378">Hydrolase</keyword>
<comment type="catalytic activity">
    <reaction evidence="5">
        <text>3-O-(N-acetyl-beta-D-glucosaminyl)-L-threonyl-[protein] + H2O = L-threonyl-[protein] + N-acetyl-D-glucosamine</text>
        <dbReference type="Rhea" id="RHEA:48892"/>
        <dbReference type="Rhea" id="RHEA-COMP:11060"/>
        <dbReference type="Rhea" id="RHEA-COMP:12252"/>
        <dbReference type="ChEBI" id="CHEBI:15377"/>
        <dbReference type="ChEBI" id="CHEBI:30013"/>
        <dbReference type="ChEBI" id="CHEBI:90840"/>
        <dbReference type="ChEBI" id="CHEBI:506227"/>
        <dbReference type="EC" id="3.2.1.169"/>
    </reaction>
</comment>
<dbReference type="EMBL" id="GHBR01000351">
    <property type="protein sequence ID" value="NDJ95922.1"/>
    <property type="molecule type" value="Transcribed_RNA"/>
</dbReference>
<accession>A0A6B2FXJ4</accession>
<dbReference type="PANTHER" id="PTHR13170">
    <property type="entry name" value="O-GLCNACASE"/>
    <property type="match status" value="1"/>
</dbReference>
<evidence type="ECO:0000256" key="1">
    <source>
        <dbReference type="ARBA" id="ARBA00022801"/>
    </source>
</evidence>
<organism evidence="9">
    <name type="scientific">Myxobolus squamalis</name>
    <name type="common">Myxosporean</name>
    <dbReference type="NCBI Taxonomy" id="59785"/>
    <lineage>
        <taxon>Eukaryota</taxon>
        <taxon>Metazoa</taxon>
        <taxon>Cnidaria</taxon>
        <taxon>Myxozoa</taxon>
        <taxon>Myxosporea</taxon>
        <taxon>Bivalvulida</taxon>
        <taxon>Platysporina</taxon>
        <taxon>Myxobolidae</taxon>
        <taxon>Myxobolus</taxon>
    </lineage>
</organism>
<dbReference type="PANTHER" id="PTHR13170:SF16">
    <property type="entry name" value="PROTEIN O-GLCNACASE"/>
    <property type="match status" value="1"/>
</dbReference>
<name>A0A6B2FXJ4_MYXSQ</name>
<feature type="domain" description="GH84" evidence="8">
    <location>
        <begin position="36"/>
        <end position="312"/>
    </location>
</feature>
<dbReference type="FunFam" id="3.20.20.80:FF:000009">
    <property type="entry name" value="O-GlcNAcase BT_4395"/>
    <property type="match status" value="1"/>
</dbReference>
<dbReference type="InterPro" id="IPR051822">
    <property type="entry name" value="Glycosyl_Hydrolase_84"/>
</dbReference>
<evidence type="ECO:0000256" key="5">
    <source>
        <dbReference type="ARBA" id="ARBA00052136"/>
    </source>
</evidence>
<evidence type="ECO:0000259" key="8">
    <source>
        <dbReference type="PROSITE" id="PS52009"/>
    </source>
</evidence>
<protein>
    <recommendedName>
        <fullName evidence="6">protein O-GlcNAcase</fullName>
        <ecNumber evidence="6">3.2.1.169</ecNumber>
    </recommendedName>
    <alternativeName>
        <fullName evidence="3">Beta-N-acetylhexosaminidase</fullName>
    </alternativeName>
    <alternativeName>
        <fullName evidence="7">Beta-hexosaminidase</fullName>
    </alternativeName>
</protein>
<dbReference type="Pfam" id="PF07555">
    <property type="entry name" value="NAGidase"/>
    <property type="match status" value="1"/>
</dbReference>
<comment type="catalytic activity">
    <reaction evidence="4">
        <text>3-O-(N-acetyl-beta-D-glucosaminyl)-L-seryl-[protein] + H2O = N-acetyl-D-glucosamine + L-seryl-[protein]</text>
        <dbReference type="Rhea" id="RHEA:48876"/>
        <dbReference type="Rhea" id="RHEA-COMP:9863"/>
        <dbReference type="Rhea" id="RHEA-COMP:12251"/>
        <dbReference type="ChEBI" id="CHEBI:15377"/>
        <dbReference type="ChEBI" id="CHEBI:29999"/>
        <dbReference type="ChEBI" id="CHEBI:90838"/>
        <dbReference type="ChEBI" id="CHEBI:506227"/>
        <dbReference type="EC" id="3.2.1.169"/>
    </reaction>
</comment>
<proteinExistence type="predicted"/>
<evidence type="ECO:0000256" key="6">
    <source>
        <dbReference type="ARBA" id="ARBA00066938"/>
    </source>
</evidence>
<evidence type="ECO:0000256" key="7">
    <source>
        <dbReference type="ARBA" id="ARBA00076634"/>
    </source>
</evidence>
<evidence type="ECO:0000256" key="3">
    <source>
        <dbReference type="ARBA" id="ARBA00030512"/>
    </source>
</evidence>
<dbReference type="Gene3D" id="3.20.20.80">
    <property type="entry name" value="Glycosidases"/>
    <property type="match status" value="1"/>
</dbReference>
<evidence type="ECO:0000313" key="9">
    <source>
        <dbReference type="EMBL" id="NDJ95922.1"/>
    </source>
</evidence>
<dbReference type="GO" id="GO:0009100">
    <property type="term" value="P:glycoprotein metabolic process"/>
    <property type="evidence" value="ECO:0007669"/>
    <property type="project" value="TreeGrafter"/>
</dbReference>
<dbReference type="SUPFAM" id="SSF51445">
    <property type="entry name" value="(Trans)glycosidases"/>
    <property type="match status" value="1"/>
</dbReference>
<dbReference type="PROSITE" id="PS52009">
    <property type="entry name" value="GH84"/>
    <property type="match status" value="1"/>
</dbReference>
<dbReference type="GO" id="GO:0102571">
    <property type="term" value="F:[protein]-3-O-(N-acetyl-D-glucosaminyl)-L-serine/L-threonine O-N-acetyl-alpha-D-glucosaminase activity"/>
    <property type="evidence" value="ECO:0007669"/>
    <property type="project" value="UniProtKB-EC"/>
</dbReference>
<dbReference type="InterPro" id="IPR011496">
    <property type="entry name" value="O-GlcNAcase_cat"/>
</dbReference>